<organism evidence="6">
    <name type="scientific">uncultured organism</name>
    <dbReference type="NCBI Taxonomy" id="155900"/>
    <lineage>
        <taxon>unclassified sequences</taxon>
        <taxon>environmental samples</taxon>
    </lineage>
</organism>
<proteinExistence type="predicted"/>
<feature type="domain" description="CBM-cenC" evidence="4">
    <location>
        <begin position="294"/>
        <end position="425"/>
    </location>
</feature>
<dbReference type="GO" id="GO:0004565">
    <property type="term" value="F:beta-galactosidase activity"/>
    <property type="evidence" value="ECO:0007669"/>
    <property type="project" value="InterPro"/>
</dbReference>
<evidence type="ECO:0000313" key="6">
    <source>
        <dbReference type="EMBL" id="SCW21022.1"/>
    </source>
</evidence>
<gene>
    <name evidence="6" type="primary">engU</name>
</gene>
<dbReference type="SMR" id="A0A1K0ISS8"/>
<dbReference type="Gene3D" id="3.20.20.80">
    <property type="entry name" value="Glycosidases"/>
    <property type="match status" value="2"/>
</dbReference>
<protein>
    <submittedName>
        <fullName evidence="6">EngU</fullName>
    </submittedName>
</protein>
<evidence type="ECO:0000256" key="3">
    <source>
        <dbReference type="SAM" id="Phobius"/>
    </source>
</evidence>
<keyword evidence="3" id="KW-1133">Transmembrane helix</keyword>
<dbReference type="GO" id="GO:0009341">
    <property type="term" value="C:beta-galactosidase complex"/>
    <property type="evidence" value="ECO:0007669"/>
    <property type="project" value="InterPro"/>
</dbReference>
<name>A0A1K0ISS8_9ZZZZ</name>
<dbReference type="GO" id="GO:0005975">
    <property type="term" value="P:carbohydrate metabolic process"/>
    <property type="evidence" value="ECO:0007669"/>
    <property type="project" value="InterPro"/>
</dbReference>
<dbReference type="InterPro" id="IPR013529">
    <property type="entry name" value="Glyco_hydro_42_N"/>
</dbReference>
<dbReference type="InterPro" id="IPR017853">
    <property type="entry name" value="GH"/>
</dbReference>
<keyword evidence="1" id="KW-0378">Hydrolase</keyword>
<reference evidence="6" key="1">
    <citation type="submission" date="2016-09" db="EMBL/GenBank/DDBJ databases">
        <title>Characterization of a novel metagenome-derived beta-glucanase with an unusual module architecture.</title>
        <authorList>
            <person name="Angelov A."/>
            <person name="Pham V.T.T."/>
            <person name="Brady S."/>
            <person name="Leis B."/>
            <person name="Pill N."/>
            <person name="Brolle J."/>
            <person name="Mechelke M."/>
            <person name="Moerch M."/>
            <person name="Liebl W."/>
        </authorList>
    </citation>
    <scope>NUCLEOTIDE SEQUENCE</scope>
</reference>
<evidence type="ECO:0000259" key="4">
    <source>
        <dbReference type="Pfam" id="PF02018"/>
    </source>
</evidence>
<feature type="transmembrane region" description="Helical" evidence="3">
    <location>
        <begin position="5"/>
        <end position="23"/>
    </location>
</feature>
<dbReference type="InterPro" id="IPR003305">
    <property type="entry name" value="CenC_carb-bd"/>
</dbReference>
<dbReference type="SUPFAM" id="SSF49785">
    <property type="entry name" value="Galactose-binding domain-like"/>
    <property type="match status" value="1"/>
</dbReference>
<dbReference type="AlphaFoldDB" id="A0A1K0ISS8"/>
<evidence type="ECO:0000259" key="5">
    <source>
        <dbReference type="Pfam" id="PF02449"/>
    </source>
</evidence>
<dbReference type="SUPFAM" id="SSF51445">
    <property type="entry name" value="(Trans)glycosidases"/>
    <property type="match status" value="1"/>
</dbReference>
<dbReference type="Pfam" id="PF02018">
    <property type="entry name" value="CBM_4_9"/>
    <property type="match status" value="1"/>
</dbReference>
<feature type="domain" description="Glycoside hydrolase family 42 N-terminal" evidence="5">
    <location>
        <begin position="150"/>
        <end position="286"/>
    </location>
</feature>
<evidence type="ECO:0000256" key="1">
    <source>
        <dbReference type="ARBA" id="ARBA00022801"/>
    </source>
</evidence>
<keyword evidence="2" id="KW-0326">Glycosidase</keyword>
<dbReference type="Pfam" id="PF02449">
    <property type="entry name" value="Glyco_hydro_42"/>
    <property type="match status" value="1"/>
</dbReference>
<keyword evidence="3" id="KW-0812">Transmembrane</keyword>
<dbReference type="InterPro" id="IPR008979">
    <property type="entry name" value="Galactose-bd-like_sf"/>
</dbReference>
<dbReference type="Gene3D" id="2.60.120.260">
    <property type="entry name" value="Galactose-binding domain-like"/>
    <property type="match status" value="1"/>
</dbReference>
<dbReference type="EMBL" id="LT622840">
    <property type="protein sequence ID" value="SCW21022.1"/>
    <property type="molecule type" value="Genomic_DNA"/>
</dbReference>
<keyword evidence="3" id="KW-0472">Membrane</keyword>
<sequence length="905" mass="102953">MEMRWWLVVIWAFISGMGGWWSMRCGLTQEGSFKSPLFSFVLPWDDASLSVTNISHWLHKPAGKFGHIRAGADGHLYAGKQRIRFLGVNLCFGACFPRKEDAEKIAARMAKFGINIVRFHHMDMQEFPNGIRRRGAPHTRDLDPEALDRLDYLIAQLKRNGIYVNLNLLVSRPFNAADGLPKEIEQLGWKERHIVGFFYEPCLELQKEYARKLLTHRNKYTGLTYAEDPAIAFVEINNENGLVHAWLGNDIDNMPKVFLDELQRQWNEWLRARYGTTEKLRKAWGVREEPLGEEMLRNANFEAGLQNWVLERHAGAEADAEVIAEPIPELKGVRFVRITVKKKGQAGWHVQFSQPNLKVQADKPYTLSFWAKAEQPCTISVGVSQAHEPWQNLGFSANVRLTQEWREYRFTFVLARGDDNARVIFSNLGAQTITYWFAMPSLRYGGIVGLAASERLEDGNVPIFLRGCFGERTPEAQRDWIRFLWETENRYWQTIYRYLKDELKVKALVIGTIVGCSTPNMMAQLDCVDTHSYWQHPMFPSRPWDPEDWIVPNRTMVNERGGTLPGLVLRSVLGKPFSVTEYNHSAPNTYSSEAFLLLAAYAALQDWDAIYAFSYSHRRDDWDLRRIPNFFDIDQHPTKMVTLPPAAAIFVRGDVKPAKRQVVVRLTKEQEIDLLRRSWAWLLVHAGHVGVRDETALIHKVAIVTEGKRIPPTALKPEQVKIEGSKFVSDTGELVWDLTEKGRGVVTVNAQNSKAVVGFAGGKRFELGSVVIEPGQTVQDGWCTITVTAMEGNLPTRPSSRVPRPVRLLITATGYAENTEMGWKEVPGYPPKSSCGRNWGKPPSLVEGITAKIALPFPAKRVQAWALDEKGQRKEQIPVDSDPNGNAILQIGPQWRTLWYEVVVQ</sequence>
<accession>A0A1K0ISS8</accession>
<evidence type="ECO:0000256" key="2">
    <source>
        <dbReference type="ARBA" id="ARBA00023295"/>
    </source>
</evidence>